<keyword evidence="4 7" id="KW-0067">ATP-binding</keyword>
<dbReference type="SUPFAM" id="SSF100920">
    <property type="entry name" value="Heat shock protein 70kD (HSP70), peptide-binding domain"/>
    <property type="match status" value="1"/>
</dbReference>
<dbReference type="CDD" id="cd24029">
    <property type="entry name" value="ASKHA_NBD_HSP70_DnaK_HscA_HscC"/>
    <property type="match status" value="1"/>
</dbReference>
<evidence type="ECO:0000256" key="6">
    <source>
        <dbReference type="ARBA" id="ARBA00023186"/>
    </source>
</evidence>
<keyword evidence="6" id="KW-0143">Chaperone</keyword>
<dbReference type="RefSeq" id="WP_378616657.1">
    <property type="nucleotide sequence ID" value="NZ_JBHSAX010000033.1"/>
</dbReference>
<dbReference type="EMBL" id="JBHSAX010000033">
    <property type="protein sequence ID" value="MFC3966172.1"/>
    <property type="molecule type" value="Genomic_DNA"/>
</dbReference>
<comment type="caution">
    <text evidence="8">The sequence shown here is derived from an EMBL/GenBank/DDBJ whole genome shotgun (WGS) entry which is preliminary data.</text>
</comment>
<reference evidence="9" key="1">
    <citation type="journal article" date="2019" name="Int. J. Syst. Evol. Microbiol.">
        <title>The Global Catalogue of Microorganisms (GCM) 10K type strain sequencing project: providing services to taxonomists for standard genome sequencing and annotation.</title>
        <authorList>
            <consortium name="The Broad Institute Genomics Platform"/>
            <consortium name="The Broad Institute Genome Sequencing Center for Infectious Disease"/>
            <person name="Wu L."/>
            <person name="Ma J."/>
        </authorList>
    </citation>
    <scope>NUCLEOTIDE SEQUENCE [LARGE SCALE GENOMIC DNA]</scope>
    <source>
        <strain evidence="9">CGMCC 4.7330</strain>
    </source>
</reference>
<evidence type="ECO:0000256" key="4">
    <source>
        <dbReference type="ARBA" id="ARBA00022840"/>
    </source>
</evidence>
<dbReference type="Gene3D" id="3.90.640.10">
    <property type="entry name" value="Actin, Chain A, domain 4"/>
    <property type="match status" value="1"/>
</dbReference>
<dbReference type="SUPFAM" id="SSF53067">
    <property type="entry name" value="Actin-like ATPase domain"/>
    <property type="match status" value="2"/>
</dbReference>
<evidence type="ECO:0000256" key="7">
    <source>
        <dbReference type="RuleBase" id="RU003322"/>
    </source>
</evidence>
<comment type="similarity">
    <text evidence="1 7">Belongs to the heat shock protein 70 family.</text>
</comment>
<keyword evidence="9" id="KW-1185">Reference proteome</keyword>
<accession>A0ABV8E3T2</accession>
<evidence type="ECO:0000313" key="8">
    <source>
        <dbReference type="EMBL" id="MFC3966172.1"/>
    </source>
</evidence>
<evidence type="ECO:0000256" key="5">
    <source>
        <dbReference type="ARBA" id="ARBA00023016"/>
    </source>
</evidence>
<evidence type="ECO:0000256" key="3">
    <source>
        <dbReference type="ARBA" id="ARBA00022741"/>
    </source>
</evidence>
<gene>
    <name evidence="8" type="ORF">ACFO0B_29650</name>
</gene>
<sequence>MIAIGIDLGTTFSVVAHFDGSAAPRVIAAPDGRATTPSVVYFDNRRITVGSDAGQLGLIEPERVVRGIKRHMGTPFTLAFDGNVYTPETASALILKALVANAANELGCTVDELAAVVTVPAYFGVTEREATAQAVRLAGIELLDLVAEPVAAAAFYGVGRAPAGVVLVFDLGGGTFDTTMLRMSPTGPEVVVTDGAAQLGGLDWTDRLCDLLLEKFAHTVGPETADSAADDSTFLEHIGAAAEKAKITLTNRQAIPVTLEYEDKRAVVEITRAEFEAATVHLVSHCVTVADRTLVTAGRRGCGPLGKILLVGGATRMPMIRSALEAQFGVEVAIFEPDLAVAKGAAMQAHSLTSTTTAADARLVLAAPVRTVLPRALGILLHDSRDPAGDTRIVHHVVQANTGLPIRGARVRFATLLDGQDRIRVEVYEQAGAVASPELRHNRRVLDGELIDVPHLPAGSPIDVEFDIGPDGRITCTAMEPQSGRRLTLESCVEGVIDSVDSERQQTLLAGLQVHL</sequence>
<keyword evidence="2" id="KW-0597">Phosphoprotein</keyword>
<evidence type="ECO:0000256" key="1">
    <source>
        <dbReference type="ARBA" id="ARBA00007381"/>
    </source>
</evidence>
<keyword evidence="5" id="KW-0346">Stress response</keyword>
<dbReference type="InterPro" id="IPR018181">
    <property type="entry name" value="Heat_shock_70_CS"/>
</dbReference>
<keyword evidence="3 7" id="KW-0547">Nucleotide-binding</keyword>
<evidence type="ECO:0000313" key="9">
    <source>
        <dbReference type="Proteomes" id="UP001595696"/>
    </source>
</evidence>
<dbReference type="PRINTS" id="PR00301">
    <property type="entry name" value="HEATSHOCK70"/>
</dbReference>
<dbReference type="Pfam" id="PF00012">
    <property type="entry name" value="HSP70"/>
    <property type="match status" value="1"/>
</dbReference>
<dbReference type="Gene3D" id="3.30.420.40">
    <property type="match status" value="2"/>
</dbReference>
<dbReference type="PROSITE" id="PS01036">
    <property type="entry name" value="HSP70_3"/>
    <property type="match status" value="1"/>
</dbReference>
<organism evidence="8 9">
    <name type="scientific">Nocardia jiangsuensis</name>
    <dbReference type="NCBI Taxonomy" id="1691563"/>
    <lineage>
        <taxon>Bacteria</taxon>
        <taxon>Bacillati</taxon>
        <taxon>Actinomycetota</taxon>
        <taxon>Actinomycetes</taxon>
        <taxon>Mycobacteriales</taxon>
        <taxon>Nocardiaceae</taxon>
        <taxon>Nocardia</taxon>
    </lineage>
</organism>
<dbReference type="InterPro" id="IPR043129">
    <property type="entry name" value="ATPase_NBD"/>
</dbReference>
<dbReference type="PROSITE" id="PS00297">
    <property type="entry name" value="HSP70_1"/>
    <property type="match status" value="1"/>
</dbReference>
<protein>
    <submittedName>
        <fullName evidence="8">Hsp70 family protein</fullName>
    </submittedName>
</protein>
<name>A0ABV8E3T2_9NOCA</name>
<evidence type="ECO:0000256" key="2">
    <source>
        <dbReference type="ARBA" id="ARBA00022553"/>
    </source>
</evidence>
<dbReference type="InterPro" id="IPR029047">
    <property type="entry name" value="HSP70_peptide-bd_sf"/>
</dbReference>
<proteinExistence type="inferred from homology"/>
<dbReference type="InterPro" id="IPR013126">
    <property type="entry name" value="Hsp_70_fam"/>
</dbReference>
<dbReference type="PROSITE" id="PS00329">
    <property type="entry name" value="HSP70_2"/>
    <property type="match status" value="1"/>
</dbReference>
<dbReference type="Proteomes" id="UP001595696">
    <property type="component" value="Unassembled WGS sequence"/>
</dbReference>
<dbReference type="PANTHER" id="PTHR19375">
    <property type="entry name" value="HEAT SHOCK PROTEIN 70KDA"/>
    <property type="match status" value="1"/>
</dbReference>
<dbReference type="Gene3D" id="2.60.34.10">
    <property type="entry name" value="Substrate Binding Domain Of DNAk, Chain A, domain 1"/>
    <property type="match status" value="1"/>
</dbReference>